<evidence type="ECO:0000256" key="3">
    <source>
        <dbReference type="ARBA" id="ARBA00022448"/>
    </source>
</evidence>
<dbReference type="GO" id="GO:0005886">
    <property type="term" value="C:plasma membrane"/>
    <property type="evidence" value="ECO:0007669"/>
    <property type="project" value="UniProtKB-SubCell"/>
</dbReference>
<dbReference type="OrthoDB" id="9783920at2"/>
<keyword evidence="7 9" id="KW-1133">Transmembrane helix</keyword>
<evidence type="ECO:0000256" key="4">
    <source>
        <dbReference type="ARBA" id="ARBA00022475"/>
    </source>
</evidence>
<evidence type="ECO:0000256" key="7">
    <source>
        <dbReference type="ARBA" id="ARBA00022989"/>
    </source>
</evidence>
<gene>
    <name evidence="10" type="primary">brnQ</name>
    <name evidence="10" type="ORF">NCTC503_02580</name>
</gene>
<dbReference type="GO" id="GO:0015818">
    <property type="term" value="P:isoleucine transport"/>
    <property type="evidence" value="ECO:0007669"/>
    <property type="project" value="TreeGrafter"/>
</dbReference>
<feature type="transmembrane region" description="Helical" evidence="9">
    <location>
        <begin position="84"/>
        <end position="103"/>
    </location>
</feature>
<name>A0A4U9RTK0_HATHI</name>
<evidence type="ECO:0000256" key="9">
    <source>
        <dbReference type="RuleBase" id="RU362122"/>
    </source>
</evidence>
<sequence>MKKTLKLSEVISIGLMLFAVFFGAGNVIFPPLLGQEAGTKVWSAVTGFIVSDVGLALVTIIAITLSGGSFDKLANKVSPKFSKVISIIVYLTIGPLCVIPRTGAVSYEMSALPLISPSFTNKWIISIIFTSIFFLLTYFLALNPSKVVDFIGKFLTPILLLLIGVIVLKSFITPIGIPSAPIESYASNAFFKGFINGYLTLDALGAIVICTIVLNAIKQYGIKDSKGIIKYTIICGVIACIGLMIVYFSLGYLGATSKVLGEAKDGGQLLAIIVIHLFGKSGIILLGGVVTFACLTTSIGLVVAFAEYFEKLYPKFQYKKIIAIVCIFSFIISNLGLSAILKLTIPVLLVLYPVIIILIFLSLLDKLIGSKKLVYYFGITVAFIVSVIQVLDNLNITLPYISRVTKYIPLYNLGIGWIIPSILAALLGSLIPNKLKNICDE</sequence>
<evidence type="ECO:0000256" key="6">
    <source>
        <dbReference type="ARBA" id="ARBA00022970"/>
    </source>
</evidence>
<feature type="transmembrane region" description="Helical" evidence="9">
    <location>
        <begin position="197"/>
        <end position="217"/>
    </location>
</feature>
<feature type="transmembrane region" description="Helical" evidence="9">
    <location>
        <begin position="283"/>
        <end position="309"/>
    </location>
</feature>
<dbReference type="GO" id="GO:0015188">
    <property type="term" value="F:L-isoleucine transmembrane transporter activity"/>
    <property type="evidence" value="ECO:0007669"/>
    <property type="project" value="TreeGrafter"/>
</dbReference>
<evidence type="ECO:0000256" key="2">
    <source>
        <dbReference type="ARBA" id="ARBA00008540"/>
    </source>
</evidence>
<feature type="transmembrane region" description="Helical" evidence="9">
    <location>
        <begin position="373"/>
        <end position="391"/>
    </location>
</feature>
<dbReference type="PANTHER" id="PTHR30588:SF8">
    <property type="entry name" value="BRANCHED-CHAIN AMINO ACID PERMEASE BRAB"/>
    <property type="match status" value="1"/>
</dbReference>
<feature type="transmembrane region" description="Helical" evidence="9">
    <location>
        <begin position="347"/>
        <end position="364"/>
    </location>
</feature>
<comment type="subcellular location">
    <subcellularLocation>
        <location evidence="1 9">Cell membrane</location>
        <topology evidence="1 9">Multi-pass membrane protein</topology>
    </subcellularLocation>
</comment>
<keyword evidence="3 9" id="KW-0813">Transport</keyword>
<feature type="transmembrane region" description="Helical" evidence="9">
    <location>
        <begin position="41"/>
        <end position="63"/>
    </location>
</feature>
<feature type="transmembrane region" description="Helical" evidence="9">
    <location>
        <begin position="154"/>
        <end position="177"/>
    </location>
</feature>
<organism evidence="10 11">
    <name type="scientific">Hathewaya histolytica</name>
    <name type="common">Clostridium histolyticum</name>
    <dbReference type="NCBI Taxonomy" id="1498"/>
    <lineage>
        <taxon>Bacteria</taxon>
        <taxon>Bacillati</taxon>
        <taxon>Bacillota</taxon>
        <taxon>Clostridia</taxon>
        <taxon>Eubacteriales</taxon>
        <taxon>Clostridiaceae</taxon>
        <taxon>Hathewaya</taxon>
    </lineage>
</organism>
<dbReference type="GO" id="GO:0015820">
    <property type="term" value="P:L-leucine transport"/>
    <property type="evidence" value="ECO:0007669"/>
    <property type="project" value="TreeGrafter"/>
</dbReference>
<dbReference type="AlphaFoldDB" id="A0A4U9RTK0"/>
<dbReference type="EMBL" id="LR590481">
    <property type="protein sequence ID" value="VTQ95764.1"/>
    <property type="molecule type" value="Genomic_DNA"/>
</dbReference>
<comment type="similarity">
    <text evidence="2 9">Belongs to the branched chain amino acid transporter family.</text>
</comment>
<keyword evidence="4" id="KW-1003">Cell membrane</keyword>
<keyword evidence="11" id="KW-1185">Reference proteome</keyword>
<dbReference type="GO" id="GO:0005304">
    <property type="term" value="F:L-valine transmembrane transporter activity"/>
    <property type="evidence" value="ECO:0007669"/>
    <property type="project" value="TreeGrafter"/>
</dbReference>
<proteinExistence type="inferred from homology"/>
<feature type="transmembrane region" description="Helical" evidence="9">
    <location>
        <begin position="7"/>
        <end position="29"/>
    </location>
</feature>
<reference evidence="10 11" key="1">
    <citation type="submission" date="2019-05" db="EMBL/GenBank/DDBJ databases">
        <authorList>
            <consortium name="Pathogen Informatics"/>
        </authorList>
    </citation>
    <scope>NUCLEOTIDE SEQUENCE [LARGE SCALE GENOMIC DNA]</scope>
    <source>
        <strain evidence="10 11">NCTC503</strain>
    </source>
</reference>
<evidence type="ECO:0000313" key="11">
    <source>
        <dbReference type="Proteomes" id="UP000308489"/>
    </source>
</evidence>
<dbReference type="KEGG" id="hhw:NCTC503_02580"/>
<protein>
    <recommendedName>
        <fullName evidence="9">Branched-chain amino acid transport system carrier protein</fullName>
    </recommendedName>
</protein>
<evidence type="ECO:0000313" key="10">
    <source>
        <dbReference type="EMBL" id="VTQ95764.1"/>
    </source>
</evidence>
<accession>A0A4U9RTK0</accession>
<dbReference type="PANTHER" id="PTHR30588">
    <property type="entry name" value="BRANCHED-CHAIN AMINO ACID TRANSPORT SYSTEM 2 CARRIER PROTEIN"/>
    <property type="match status" value="1"/>
</dbReference>
<dbReference type="InterPro" id="IPR004685">
    <property type="entry name" value="Brnchd-chn_aa_trnsp_Livcs"/>
</dbReference>
<evidence type="ECO:0000256" key="1">
    <source>
        <dbReference type="ARBA" id="ARBA00004651"/>
    </source>
</evidence>
<dbReference type="Pfam" id="PF05525">
    <property type="entry name" value="Branch_AA_trans"/>
    <property type="match status" value="1"/>
</dbReference>
<keyword evidence="5 9" id="KW-0812">Transmembrane</keyword>
<feature type="transmembrane region" description="Helical" evidence="9">
    <location>
        <begin position="321"/>
        <end position="341"/>
    </location>
</feature>
<dbReference type="GO" id="GO:0015190">
    <property type="term" value="F:L-leucine transmembrane transporter activity"/>
    <property type="evidence" value="ECO:0007669"/>
    <property type="project" value="TreeGrafter"/>
</dbReference>
<keyword evidence="8 9" id="KW-0472">Membrane</keyword>
<feature type="transmembrane region" description="Helical" evidence="9">
    <location>
        <begin position="411"/>
        <end position="431"/>
    </location>
</feature>
<feature type="transmembrane region" description="Helical" evidence="9">
    <location>
        <begin position="123"/>
        <end position="142"/>
    </location>
</feature>
<feature type="transmembrane region" description="Helical" evidence="9">
    <location>
        <begin position="229"/>
        <end position="250"/>
    </location>
</feature>
<comment type="function">
    <text evidence="9">Component of the transport system for branched-chain amino acids.</text>
</comment>
<dbReference type="RefSeq" id="WP_138211075.1">
    <property type="nucleotide sequence ID" value="NZ_CBCRUQ010000006.1"/>
</dbReference>
<keyword evidence="6 9" id="KW-0029">Amino-acid transport</keyword>
<dbReference type="Proteomes" id="UP000308489">
    <property type="component" value="Chromosome 1"/>
</dbReference>
<dbReference type="NCBIfam" id="TIGR00796">
    <property type="entry name" value="livcs"/>
    <property type="match status" value="1"/>
</dbReference>
<evidence type="ECO:0000256" key="5">
    <source>
        <dbReference type="ARBA" id="ARBA00022692"/>
    </source>
</evidence>
<evidence type="ECO:0000256" key="8">
    <source>
        <dbReference type="ARBA" id="ARBA00023136"/>
    </source>
</evidence>